<dbReference type="InterPro" id="IPR037407">
    <property type="entry name" value="MLP_fam"/>
</dbReference>
<dbReference type="EMBL" id="BMUT01000003">
    <property type="protein sequence ID" value="GGX75500.1"/>
    <property type="molecule type" value="Genomic_DNA"/>
</dbReference>
<keyword evidence="3" id="KW-1185">Reference proteome</keyword>
<dbReference type="PANTHER" id="PTHR38444">
    <property type="entry name" value="ENTEROBACTIN BIOSYNTHESIS PROTEIN YBDZ"/>
    <property type="match status" value="1"/>
</dbReference>
<accession>A0ABQ2Y8M1</accession>
<dbReference type="InterPro" id="IPR005153">
    <property type="entry name" value="MbtH-like_dom"/>
</dbReference>
<dbReference type="InterPro" id="IPR038020">
    <property type="entry name" value="MbtH-like_sf"/>
</dbReference>
<sequence length="76" mass="8556">METVMSNPFDDTEGTYLVLCNEEGQYSLWPADLDVPEGWSTVHGPAGHAACVDHVEEHWRDMRPRSLAAAMEEPNR</sequence>
<gene>
    <name evidence="2" type="primary">ybdZ</name>
    <name evidence="2" type="ORF">GCM10010324_21160</name>
</gene>
<dbReference type="Proteomes" id="UP000659223">
    <property type="component" value="Unassembled WGS sequence"/>
</dbReference>
<dbReference type="Gene3D" id="3.90.820.10">
    <property type="entry name" value="Structural Genomics, Unknown Function 30-nov-00 1gh9 Mol_id"/>
    <property type="match status" value="1"/>
</dbReference>
<comment type="caution">
    <text evidence="2">The sequence shown here is derived from an EMBL/GenBank/DDBJ whole genome shotgun (WGS) entry which is preliminary data.</text>
</comment>
<dbReference type="PANTHER" id="PTHR38444:SF1">
    <property type="entry name" value="ENTEROBACTIN BIOSYNTHESIS PROTEIN YBDZ"/>
    <property type="match status" value="1"/>
</dbReference>
<reference evidence="3" key="1">
    <citation type="journal article" date="2019" name="Int. J. Syst. Evol. Microbiol.">
        <title>The Global Catalogue of Microorganisms (GCM) 10K type strain sequencing project: providing services to taxonomists for standard genome sequencing and annotation.</title>
        <authorList>
            <consortium name="The Broad Institute Genomics Platform"/>
            <consortium name="The Broad Institute Genome Sequencing Center for Infectious Disease"/>
            <person name="Wu L."/>
            <person name="Ma J."/>
        </authorList>
    </citation>
    <scope>NUCLEOTIDE SEQUENCE [LARGE SCALE GENOMIC DNA]</scope>
    <source>
        <strain evidence="3">JCM 4586</strain>
    </source>
</reference>
<feature type="domain" description="MbtH-like" evidence="1">
    <location>
        <begin position="7"/>
        <end position="57"/>
    </location>
</feature>
<organism evidence="2 3">
    <name type="scientific">Streptomyces hiroshimensis</name>
    <dbReference type="NCBI Taxonomy" id="66424"/>
    <lineage>
        <taxon>Bacteria</taxon>
        <taxon>Bacillati</taxon>
        <taxon>Actinomycetota</taxon>
        <taxon>Actinomycetes</taxon>
        <taxon>Kitasatosporales</taxon>
        <taxon>Streptomycetaceae</taxon>
        <taxon>Streptomyces</taxon>
    </lineage>
</organism>
<evidence type="ECO:0000313" key="2">
    <source>
        <dbReference type="EMBL" id="GGX75500.1"/>
    </source>
</evidence>
<evidence type="ECO:0000259" key="1">
    <source>
        <dbReference type="SMART" id="SM00923"/>
    </source>
</evidence>
<evidence type="ECO:0000313" key="3">
    <source>
        <dbReference type="Proteomes" id="UP000659223"/>
    </source>
</evidence>
<proteinExistence type="predicted"/>
<protein>
    <recommendedName>
        <fullName evidence="1">MbtH-like domain-containing protein</fullName>
    </recommendedName>
</protein>
<dbReference type="SUPFAM" id="SSF160582">
    <property type="entry name" value="MbtH-like"/>
    <property type="match status" value="1"/>
</dbReference>
<name>A0ABQ2Y8M1_9ACTN</name>
<dbReference type="SMART" id="SM00923">
    <property type="entry name" value="MbtH"/>
    <property type="match status" value="1"/>
</dbReference>
<dbReference type="Pfam" id="PF03621">
    <property type="entry name" value="MbtH"/>
    <property type="match status" value="1"/>
</dbReference>